<reference evidence="4 5" key="1">
    <citation type="submission" date="2018-07" db="EMBL/GenBank/DDBJ databases">
        <title>Genomic Encyclopedia of Type Strains, Phase IV (KMG-IV): sequencing the most valuable type-strain genomes for metagenomic binning, comparative biology and taxonomic classification.</title>
        <authorList>
            <person name="Goeker M."/>
        </authorList>
    </citation>
    <scope>NUCLEOTIDE SEQUENCE [LARGE SCALE GENOMIC DNA]</scope>
    <source>
        <strain evidence="4 5">DSM 26407</strain>
    </source>
</reference>
<gene>
    <name evidence="2" type="primary">apaG</name>
    <name evidence="4" type="ORF">DFQ59_101345</name>
</gene>
<evidence type="ECO:0000259" key="3">
    <source>
        <dbReference type="PROSITE" id="PS51087"/>
    </source>
</evidence>
<accession>A0A369CK33</accession>
<dbReference type="NCBIfam" id="NF003967">
    <property type="entry name" value="PRK05461.1"/>
    <property type="match status" value="1"/>
</dbReference>
<dbReference type="AlphaFoldDB" id="A0A369CK33"/>
<dbReference type="SUPFAM" id="SSF110069">
    <property type="entry name" value="ApaG-like"/>
    <property type="match status" value="1"/>
</dbReference>
<dbReference type="Gene3D" id="2.60.40.1470">
    <property type="entry name" value="ApaG domain"/>
    <property type="match status" value="1"/>
</dbReference>
<dbReference type="InterPro" id="IPR023065">
    <property type="entry name" value="Uncharacterised_ApaG"/>
</dbReference>
<evidence type="ECO:0000256" key="1">
    <source>
        <dbReference type="ARBA" id="ARBA00017693"/>
    </source>
</evidence>
<dbReference type="PROSITE" id="PS51087">
    <property type="entry name" value="APAG"/>
    <property type="match status" value="1"/>
</dbReference>
<dbReference type="HAMAP" id="MF_00791">
    <property type="entry name" value="ApaG"/>
    <property type="match status" value="1"/>
</dbReference>
<organism evidence="4 5">
    <name type="scientific">Thioalbus denitrificans</name>
    <dbReference type="NCBI Taxonomy" id="547122"/>
    <lineage>
        <taxon>Bacteria</taxon>
        <taxon>Pseudomonadati</taxon>
        <taxon>Pseudomonadota</taxon>
        <taxon>Gammaproteobacteria</taxon>
        <taxon>Chromatiales</taxon>
        <taxon>Ectothiorhodospiraceae</taxon>
        <taxon>Thioalbus</taxon>
    </lineage>
</organism>
<name>A0A369CK33_9GAMM</name>
<dbReference type="InterPro" id="IPR007474">
    <property type="entry name" value="ApaG_domain"/>
</dbReference>
<dbReference type="InterPro" id="IPR036767">
    <property type="entry name" value="ApaG_sf"/>
</dbReference>
<evidence type="ECO:0000256" key="2">
    <source>
        <dbReference type="HAMAP-Rule" id="MF_00791"/>
    </source>
</evidence>
<feature type="domain" description="ApaG" evidence="3">
    <location>
        <begin position="3"/>
        <end position="127"/>
    </location>
</feature>
<proteinExistence type="inferred from homology"/>
<evidence type="ECO:0000313" key="4">
    <source>
        <dbReference type="EMBL" id="RCX33046.1"/>
    </source>
</evidence>
<dbReference type="Pfam" id="PF04379">
    <property type="entry name" value="DUF525"/>
    <property type="match status" value="1"/>
</dbReference>
<dbReference type="PANTHER" id="PTHR14289:SF16">
    <property type="entry name" value="POLYMERASE DELTA-INTERACTING PROTEIN 2"/>
    <property type="match status" value="1"/>
</dbReference>
<dbReference type="OrthoDB" id="9795226at2"/>
<keyword evidence="5" id="KW-1185">Reference proteome</keyword>
<sequence length="127" mass="13838">MSHDPAHTIEVNVETAYLADQSDPGAARYAFAYTITLRNQGTVGAKLISRHWVITDADGKTQEVRGMGVVGEQPYLEPGQSYRYTSGTLLDTPVGSMYGTYQMVGDDGVTFDAEIPVFTLSLPHTLH</sequence>
<dbReference type="EMBL" id="QPJY01000001">
    <property type="protein sequence ID" value="RCX33046.1"/>
    <property type="molecule type" value="Genomic_DNA"/>
</dbReference>
<dbReference type="PANTHER" id="PTHR14289">
    <property type="entry name" value="F-BOX ONLY PROTEIN 3"/>
    <property type="match status" value="1"/>
</dbReference>
<dbReference type="RefSeq" id="WP_114277929.1">
    <property type="nucleotide sequence ID" value="NZ_QPJY01000001.1"/>
</dbReference>
<protein>
    <recommendedName>
        <fullName evidence="1 2">Protein ApaG</fullName>
    </recommendedName>
</protein>
<dbReference type="GO" id="GO:0070987">
    <property type="term" value="P:error-free translesion synthesis"/>
    <property type="evidence" value="ECO:0007669"/>
    <property type="project" value="TreeGrafter"/>
</dbReference>
<evidence type="ECO:0000313" key="5">
    <source>
        <dbReference type="Proteomes" id="UP000252707"/>
    </source>
</evidence>
<comment type="caution">
    <text evidence="4">The sequence shown here is derived from an EMBL/GenBank/DDBJ whole genome shotgun (WGS) entry which is preliminary data.</text>
</comment>
<dbReference type="Proteomes" id="UP000252707">
    <property type="component" value="Unassembled WGS sequence"/>
</dbReference>